<dbReference type="AlphaFoldDB" id="A0A673IPJ9"/>
<evidence type="ECO:0000259" key="1">
    <source>
        <dbReference type="Pfam" id="PF25496"/>
    </source>
</evidence>
<sequence>ECEIKCKYHCNDITMESVLMELGLQSHLKNKLTLKSVLELRKPSDEGQTAHSFTSLPWLFLRKLMMVNSSARRIKCASKSNSETCKKKGINIIKTSEDRKGINPLDLITALFHCADPFLQQEMALKMSTCQFAVPLLLPNCDTNECTLMLWALRDITKQFRSHGLEENSIVLTDLPLISIVRLGKNSASKSEFLNKLLSNKQQNHETFVHWKLANGNVPRKICNGLVEISCWYLPSGKETIDKFKEPVAMANLRGDVSEFEVQFAFLSQTSSAVFLFCDDLDSNQAFLNSLQLRSKLVLVCTTNDQNSKKTWNKKAVAKILADSSNVSIEKMSKIAPDLGIDVDENDGICQNAKIKAVKIIKDIGNIPEYKMRELPLQGKPLKEICKLEKEMHRLKGTEKKH</sequence>
<dbReference type="InterPro" id="IPR052986">
    <property type="entry name" value="VLIG_GTPase"/>
</dbReference>
<reference evidence="2" key="2">
    <citation type="submission" date="2025-09" db="UniProtKB">
        <authorList>
            <consortium name="Ensembl"/>
        </authorList>
    </citation>
    <scope>IDENTIFICATION</scope>
</reference>
<reference evidence="2" key="1">
    <citation type="submission" date="2025-08" db="UniProtKB">
        <authorList>
            <consortium name="Ensembl"/>
        </authorList>
    </citation>
    <scope>IDENTIFICATION</scope>
</reference>
<dbReference type="Pfam" id="PF25496">
    <property type="entry name" value="URGCP"/>
    <property type="match status" value="1"/>
</dbReference>
<evidence type="ECO:0000313" key="3">
    <source>
        <dbReference type="Proteomes" id="UP000472270"/>
    </source>
</evidence>
<protein>
    <recommendedName>
        <fullName evidence="1">Up-regulator of cell proliferation-like domain-containing protein</fullName>
    </recommendedName>
</protein>
<proteinExistence type="predicted"/>
<keyword evidence="3" id="KW-1185">Reference proteome</keyword>
<feature type="domain" description="Up-regulator of cell proliferation-like" evidence="1">
    <location>
        <begin position="102"/>
        <end position="312"/>
    </location>
</feature>
<evidence type="ECO:0000313" key="2">
    <source>
        <dbReference type="Ensembl" id="ENSSRHP00000041872.1"/>
    </source>
</evidence>
<dbReference type="Proteomes" id="UP000472270">
    <property type="component" value="Unassembled WGS sequence"/>
</dbReference>
<dbReference type="PANTHER" id="PTHR14819:SF9">
    <property type="entry name" value="UP-REGULATOR OF CELL PROLIFERATION-LIKE"/>
    <property type="match status" value="1"/>
</dbReference>
<organism evidence="2 3">
    <name type="scientific">Sinocyclocheilus rhinocerous</name>
    <dbReference type="NCBI Taxonomy" id="307959"/>
    <lineage>
        <taxon>Eukaryota</taxon>
        <taxon>Metazoa</taxon>
        <taxon>Chordata</taxon>
        <taxon>Craniata</taxon>
        <taxon>Vertebrata</taxon>
        <taxon>Euteleostomi</taxon>
        <taxon>Actinopterygii</taxon>
        <taxon>Neopterygii</taxon>
        <taxon>Teleostei</taxon>
        <taxon>Ostariophysi</taxon>
        <taxon>Cypriniformes</taxon>
        <taxon>Cyprinidae</taxon>
        <taxon>Cyprininae</taxon>
        <taxon>Sinocyclocheilus</taxon>
    </lineage>
</organism>
<dbReference type="InterPro" id="IPR057365">
    <property type="entry name" value="URGCP"/>
</dbReference>
<name>A0A673IPJ9_9TELE</name>
<dbReference type="Ensembl" id="ENSSRHT00000043058.1">
    <property type="protein sequence ID" value="ENSSRHP00000041872.1"/>
    <property type="gene ID" value="ENSSRHG00000021215.1"/>
</dbReference>
<accession>A0A673IPJ9</accession>
<dbReference type="PANTHER" id="PTHR14819">
    <property type="entry name" value="GTP-BINDING"/>
    <property type="match status" value="1"/>
</dbReference>